<dbReference type="EMBL" id="KN824283">
    <property type="protein sequence ID" value="KIM31059.1"/>
    <property type="molecule type" value="Genomic_DNA"/>
</dbReference>
<reference evidence="8" key="2">
    <citation type="submission" date="2015-01" db="EMBL/GenBank/DDBJ databases">
        <title>Evolutionary Origins and Diversification of the Mycorrhizal Mutualists.</title>
        <authorList>
            <consortium name="DOE Joint Genome Institute"/>
            <consortium name="Mycorrhizal Genomics Consortium"/>
            <person name="Kohler A."/>
            <person name="Kuo A."/>
            <person name="Nagy L.G."/>
            <person name="Floudas D."/>
            <person name="Copeland A."/>
            <person name="Barry K.W."/>
            <person name="Cichocki N."/>
            <person name="Veneault-Fourrey C."/>
            <person name="LaButti K."/>
            <person name="Lindquist E.A."/>
            <person name="Lipzen A."/>
            <person name="Lundell T."/>
            <person name="Morin E."/>
            <person name="Murat C."/>
            <person name="Riley R."/>
            <person name="Ohm R."/>
            <person name="Sun H."/>
            <person name="Tunlid A."/>
            <person name="Henrissat B."/>
            <person name="Grigoriev I.V."/>
            <person name="Hibbett D.S."/>
            <person name="Martin F."/>
        </authorList>
    </citation>
    <scope>NUCLEOTIDE SEQUENCE [LARGE SCALE GENOMIC DNA]</scope>
    <source>
        <strain evidence="8">MAFF 305830</strain>
    </source>
</reference>
<dbReference type="PANTHER" id="PTHR31001">
    <property type="entry name" value="UNCHARACTERIZED TRANSCRIPTIONAL REGULATORY PROTEIN"/>
    <property type="match status" value="1"/>
</dbReference>
<dbReference type="GO" id="GO:0003677">
    <property type="term" value="F:DNA binding"/>
    <property type="evidence" value="ECO:0007669"/>
    <property type="project" value="InterPro"/>
</dbReference>
<evidence type="ECO:0000256" key="2">
    <source>
        <dbReference type="ARBA" id="ARBA00022723"/>
    </source>
</evidence>
<evidence type="ECO:0000256" key="1">
    <source>
        <dbReference type="ARBA" id="ARBA00004123"/>
    </source>
</evidence>
<evidence type="ECO:0000256" key="5">
    <source>
        <dbReference type="SAM" id="MobiDB-lite"/>
    </source>
</evidence>
<keyword evidence="4" id="KW-0175">Coiled coil</keyword>
<dbReference type="Pfam" id="PF04082">
    <property type="entry name" value="Fungal_trans"/>
    <property type="match status" value="1"/>
</dbReference>
<dbReference type="CDD" id="cd00067">
    <property type="entry name" value="GAL4"/>
    <property type="match status" value="1"/>
</dbReference>
<keyword evidence="2" id="KW-0479">Metal-binding</keyword>
<name>A0A0C3BFU9_SERVB</name>
<dbReference type="AlphaFoldDB" id="A0A0C3BFU9"/>
<dbReference type="HOGENOM" id="CLU_007340_4_1_1"/>
<dbReference type="GO" id="GO:0006351">
    <property type="term" value="P:DNA-templated transcription"/>
    <property type="evidence" value="ECO:0007669"/>
    <property type="project" value="InterPro"/>
</dbReference>
<feature type="domain" description="Zn(2)-C6 fungal-type" evidence="6">
    <location>
        <begin position="11"/>
        <end position="40"/>
    </location>
</feature>
<protein>
    <recommendedName>
        <fullName evidence="6">Zn(2)-C6 fungal-type domain-containing protein</fullName>
    </recommendedName>
</protein>
<proteinExistence type="predicted"/>
<dbReference type="GO" id="GO:0008270">
    <property type="term" value="F:zinc ion binding"/>
    <property type="evidence" value="ECO:0007669"/>
    <property type="project" value="InterPro"/>
</dbReference>
<dbReference type="InterPro" id="IPR001138">
    <property type="entry name" value="Zn2Cys6_DnaBD"/>
</dbReference>
<dbReference type="SMART" id="SM00066">
    <property type="entry name" value="GAL4"/>
    <property type="match status" value="1"/>
</dbReference>
<dbReference type="SMART" id="SM00906">
    <property type="entry name" value="Fungal_trans"/>
    <property type="match status" value="1"/>
</dbReference>
<dbReference type="PANTHER" id="PTHR31001:SF56">
    <property type="entry name" value="ZN(2)-C6 FUNGAL-TYPE DOMAIN-CONTAINING PROTEIN"/>
    <property type="match status" value="1"/>
</dbReference>
<dbReference type="Pfam" id="PF00172">
    <property type="entry name" value="Zn_clus"/>
    <property type="match status" value="1"/>
</dbReference>
<evidence type="ECO:0000313" key="8">
    <source>
        <dbReference type="Proteomes" id="UP000054097"/>
    </source>
</evidence>
<evidence type="ECO:0000313" key="7">
    <source>
        <dbReference type="EMBL" id="KIM31059.1"/>
    </source>
</evidence>
<dbReference type="SUPFAM" id="SSF57701">
    <property type="entry name" value="Zn2/Cys6 DNA-binding domain"/>
    <property type="match status" value="1"/>
</dbReference>
<dbReference type="CDD" id="cd12148">
    <property type="entry name" value="fungal_TF_MHR"/>
    <property type="match status" value="1"/>
</dbReference>
<dbReference type="InterPro" id="IPR036864">
    <property type="entry name" value="Zn2-C6_fun-type_DNA-bd_sf"/>
</dbReference>
<accession>A0A0C3BFU9</accession>
<feature type="coiled-coil region" evidence="4">
    <location>
        <begin position="58"/>
        <end position="85"/>
    </location>
</feature>
<reference evidence="7 8" key="1">
    <citation type="submission" date="2014-04" db="EMBL/GenBank/DDBJ databases">
        <authorList>
            <consortium name="DOE Joint Genome Institute"/>
            <person name="Kuo A."/>
            <person name="Zuccaro A."/>
            <person name="Kohler A."/>
            <person name="Nagy L.G."/>
            <person name="Floudas D."/>
            <person name="Copeland A."/>
            <person name="Barry K.W."/>
            <person name="Cichocki N."/>
            <person name="Veneault-Fourrey C."/>
            <person name="LaButti K."/>
            <person name="Lindquist E.A."/>
            <person name="Lipzen A."/>
            <person name="Lundell T."/>
            <person name="Morin E."/>
            <person name="Murat C."/>
            <person name="Sun H."/>
            <person name="Tunlid A."/>
            <person name="Henrissat B."/>
            <person name="Grigoriev I.V."/>
            <person name="Hibbett D.S."/>
            <person name="Martin F."/>
            <person name="Nordberg H.P."/>
            <person name="Cantor M.N."/>
            <person name="Hua S.X."/>
        </authorList>
    </citation>
    <scope>NUCLEOTIDE SEQUENCE [LARGE SCALE GENOMIC DNA]</scope>
    <source>
        <strain evidence="7 8">MAFF 305830</strain>
    </source>
</reference>
<comment type="subcellular location">
    <subcellularLocation>
        <location evidence="1">Nucleus</location>
    </subcellularLocation>
</comment>
<dbReference type="STRING" id="933852.A0A0C3BFU9"/>
<dbReference type="GO" id="GO:0005634">
    <property type="term" value="C:nucleus"/>
    <property type="evidence" value="ECO:0007669"/>
    <property type="project" value="UniProtKB-SubCell"/>
</dbReference>
<gene>
    <name evidence="7" type="ORF">M408DRAFT_65695</name>
</gene>
<dbReference type="Gene3D" id="4.10.240.10">
    <property type="entry name" value="Zn(2)-C6 fungal-type DNA-binding domain"/>
    <property type="match status" value="1"/>
</dbReference>
<dbReference type="Proteomes" id="UP000054097">
    <property type="component" value="Unassembled WGS sequence"/>
</dbReference>
<sequence length="815" mass="90855">MPASHSALPHACLECKRLKLKCDKQQPCSSCIRRGCPDICPDGQLVAGKGTRFILSNTKELHDEIGSLRSRVKELESALESLQTQLTPQPHALLQESLKVVAETLQPVEKDIKSEPPEDENLIDTFGSLTIDHRGQTTWHGPHAGSEFFIPRNGIYSMPPAAPSQLPLDLLLLSKHFPYKTVYEAENIVRQQLRARLPPKQVAYDSALLYHTRLAWTAAPGVWEEFVEYVLKPAYEGDPSENDEPVAVLFIVLAISMLLDPTLPAFHPEAIQYYHLSRISINLGEDLFQSKSLLAIQYLQLLSFYNGVSNEPNGPDKAWVATSMAIRLAQMLNLLDRDNKQWDAYPEQAERRRRIWWDLVLFETVSGFALGRPRAITAKHFDTKLPHDDEDEGKAPSFNRTKYRWVADGIGAILDEAFGVRAPSYNVTLNLDKKMRDWPLESIPSVDDICRNRPLDINERFMILLMRSFATTGLREIALLYLHRRYFIEALVRRPSEPLRSKYAMSVLAVHRSAVLVLQGIQRLDGLIGKLLPRIFFMWLHGLSAYVCLCAIVIKSPGCSLSRSCLVEIDSTKDLFARVTAYRVSHAQPAIAKLYEQAHLSMALYREGKWPPQTQTPGEMASVDPDIDVMRFAGRPGFVSAPDPPETTTNTPEYSAAGSSPGQAHPLLFEYLKKFQSDSEGEGQGPACATFPPEQSMMPAIMPGSDAFVEYNESCMGHVSPMSHVNGNVSLMDSCNPRGSGPYAMADWATMLSSYETPSEVFLAGNQAIPTDHIPSSASSETQYSMDTTGFPEQPGAEAEYVWDQFLSGLIPQGA</sequence>
<dbReference type="PROSITE" id="PS00463">
    <property type="entry name" value="ZN2_CY6_FUNGAL_1"/>
    <property type="match status" value="1"/>
</dbReference>
<dbReference type="GO" id="GO:0000981">
    <property type="term" value="F:DNA-binding transcription factor activity, RNA polymerase II-specific"/>
    <property type="evidence" value="ECO:0007669"/>
    <property type="project" value="InterPro"/>
</dbReference>
<keyword evidence="8" id="KW-1185">Reference proteome</keyword>
<dbReference type="PROSITE" id="PS50048">
    <property type="entry name" value="ZN2_CY6_FUNGAL_2"/>
    <property type="match status" value="1"/>
</dbReference>
<keyword evidence="3" id="KW-0539">Nucleus</keyword>
<dbReference type="OrthoDB" id="424974at2759"/>
<organism evidence="7 8">
    <name type="scientific">Serendipita vermifera MAFF 305830</name>
    <dbReference type="NCBI Taxonomy" id="933852"/>
    <lineage>
        <taxon>Eukaryota</taxon>
        <taxon>Fungi</taxon>
        <taxon>Dikarya</taxon>
        <taxon>Basidiomycota</taxon>
        <taxon>Agaricomycotina</taxon>
        <taxon>Agaricomycetes</taxon>
        <taxon>Sebacinales</taxon>
        <taxon>Serendipitaceae</taxon>
        <taxon>Serendipita</taxon>
    </lineage>
</organism>
<dbReference type="InterPro" id="IPR050613">
    <property type="entry name" value="Sec_Metabolite_Reg"/>
</dbReference>
<feature type="region of interest" description="Disordered" evidence="5">
    <location>
        <begin position="638"/>
        <end position="661"/>
    </location>
</feature>
<dbReference type="InterPro" id="IPR007219">
    <property type="entry name" value="XnlR_reg_dom"/>
</dbReference>
<evidence type="ECO:0000259" key="6">
    <source>
        <dbReference type="PROSITE" id="PS50048"/>
    </source>
</evidence>
<evidence type="ECO:0000256" key="4">
    <source>
        <dbReference type="SAM" id="Coils"/>
    </source>
</evidence>
<evidence type="ECO:0000256" key="3">
    <source>
        <dbReference type="ARBA" id="ARBA00023242"/>
    </source>
</evidence>